<evidence type="ECO:0000313" key="2">
    <source>
        <dbReference type="Proteomes" id="UP000265520"/>
    </source>
</evidence>
<reference evidence="1 2" key="1">
    <citation type="journal article" date="2018" name="Front. Plant Sci.">
        <title>Red Clover (Trifolium pratense) and Zigzag Clover (T. medium) - A Picture of Genomic Similarities and Differences.</title>
        <authorList>
            <person name="Dluhosova J."/>
            <person name="Istvanek J."/>
            <person name="Nedelnik J."/>
            <person name="Repkova J."/>
        </authorList>
    </citation>
    <scope>NUCLEOTIDE SEQUENCE [LARGE SCALE GENOMIC DNA]</scope>
    <source>
        <strain evidence="2">cv. 10/8</strain>
        <tissue evidence="1">Leaf</tissue>
    </source>
</reference>
<dbReference type="Proteomes" id="UP000265520">
    <property type="component" value="Unassembled WGS sequence"/>
</dbReference>
<evidence type="ECO:0000313" key="1">
    <source>
        <dbReference type="EMBL" id="MCI09947.1"/>
    </source>
</evidence>
<organism evidence="1 2">
    <name type="scientific">Trifolium medium</name>
    <dbReference type="NCBI Taxonomy" id="97028"/>
    <lineage>
        <taxon>Eukaryota</taxon>
        <taxon>Viridiplantae</taxon>
        <taxon>Streptophyta</taxon>
        <taxon>Embryophyta</taxon>
        <taxon>Tracheophyta</taxon>
        <taxon>Spermatophyta</taxon>
        <taxon>Magnoliopsida</taxon>
        <taxon>eudicotyledons</taxon>
        <taxon>Gunneridae</taxon>
        <taxon>Pentapetalae</taxon>
        <taxon>rosids</taxon>
        <taxon>fabids</taxon>
        <taxon>Fabales</taxon>
        <taxon>Fabaceae</taxon>
        <taxon>Papilionoideae</taxon>
        <taxon>50 kb inversion clade</taxon>
        <taxon>NPAAA clade</taxon>
        <taxon>Hologalegina</taxon>
        <taxon>IRL clade</taxon>
        <taxon>Trifolieae</taxon>
        <taxon>Trifolium</taxon>
    </lineage>
</organism>
<keyword evidence="2" id="KW-1185">Reference proteome</keyword>
<comment type="caution">
    <text evidence="1">The sequence shown here is derived from an EMBL/GenBank/DDBJ whole genome shotgun (WGS) entry which is preliminary data.</text>
</comment>
<dbReference type="AlphaFoldDB" id="A0A392PE80"/>
<protein>
    <submittedName>
        <fullName evidence="1">Uncharacterized protein</fullName>
    </submittedName>
</protein>
<name>A0A392PE80_9FABA</name>
<proteinExistence type="predicted"/>
<accession>A0A392PE80</accession>
<dbReference type="EMBL" id="LXQA010074447">
    <property type="protein sequence ID" value="MCI09947.1"/>
    <property type="molecule type" value="Genomic_DNA"/>
</dbReference>
<sequence length="99" mass="10338">MGSAAGMPDATAAAKAAASFATFASLEWVEREGVLVGRGGGKEVVGRGGLEWVEREGDEVVVLVVVVRRGRMEWVEREGVVVGRRGGGKEVVVGKGPME</sequence>